<feature type="compositionally biased region" description="Basic residues" evidence="1">
    <location>
        <begin position="29"/>
        <end position="38"/>
    </location>
</feature>
<reference evidence="2" key="1">
    <citation type="journal article" date="2020" name="Stud. Mycol.">
        <title>101 Dothideomycetes genomes: a test case for predicting lifestyles and emergence of pathogens.</title>
        <authorList>
            <person name="Haridas S."/>
            <person name="Albert R."/>
            <person name="Binder M."/>
            <person name="Bloem J."/>
            <person name="Labutti K."/>
            <person name="Salamov A."/>
            <person name="Andreopoulos B."/>
            <person name="Baker S."/>
            <person name="Barry K."/>
            <person name="Bills G."/>
            <person name="Bluhm B."/>
            <person name="Cannon C."/>
            <person name="Castanera R."/>
            <person name="Culley D."/>
            <person name="Daum C."/>
            <person name="Ezra D."/>
            <person name="Gonzalez J."/>
            <person name="Henrissat B."/>
            <person name="Kuo A."/>
            <person name="Liang C."/>
            <person name="Lipzen A."/>
            <person name="Lutzoni F."/>
            <person name="Magnuson J."/>
            <person name="Mondo S."/>
            <person name="Nolan M."/>
            <person name="Ohm R."/>
            <person name="Pangilinan J."/>
            <person name="Park H.-J."/>
            <person name="Ramirez L."/>
            <person name="Alfaro M."/>
            <person name="Sun H."/>
            <person name="Tritt A."/>
            <person name="Yoshinaga Y."/>
            <person name="Zwiers L.-H."/>
            <person name="Turgeon B."/>
            <person name="Goodwin S."/>
            <person name="Spatafora J."/>
            <person name="Crous P."/>
            <person name="Grigoriev I."/>
        </authorList>
    </citation>
    <scope>NUCLEOTIDE SEQUENCE</scope>
    <source>
        <strain evidence="2">CBS 379.55</strain>
    </source>
</reference>
<dbReference type="EMBL" id="ML986484">
    <property type="protein sequence ID" value="KAF2281183.1"/>
    <property type="molecule type" value="Genomic_DNA"/>
</dbReference>
<organism evidence="2 3">
    <name type="scientific">Westerdykella ornata</name>
    <dbReference type="NCBI Taxonomy" id="318751"/>
    <lineage>
        <taxon>Eukaryota</taxon>
        <taxon>Fungi</taxon>
        <taxon>Dikarya</taxon>
        <taxon>Ascomycota</taxon>
        <taxon>Pezizomycotina</taxon>
        <taxon>Dothideomycetes</taxon>
        <taxon>Pleosporomycetidae</taxon>
        <taxon>Pleosporales</taxon>
        <taxon>Sporormiaceae</taxon>
        <taxon>Westerdykella</taxon>
    </lineage>
</organism>
<name>A0A6A6JYL5_WESOR</name>
<feature type="region of interest" description="Disordered" evidence="1">
    <location>
        <begin position="1"/>
        <end position="52"/>
    </location>
</feature>
<evidence type="ECO:0000313" key="3">
    <source>
        <dbReference type="Proteomes" id="UP000800097"/>
    </source>
</evidence>
<proteinExistence type="predicted"/>
<keyword evidence="3" id="KW-1185">Reference proteome</keyword>
<dbReference type="Proteomes" id="UP000800097">
    <property type="component" value="Unassembled WGS sequence"/>
</dbReference>
<evidence type="ECO:0000256" key="1">
    <source>
        <dbReference type="SAM" id="MobiDB-lite"/>
    </source>
</evidence>
<sequence>MSRIHRVNDPNHASWSSPPTTPIINPGRRPIKQLKRTSPKTNGCTAPTSPAVHASSDLRACHVCHSAPKRKRDLENYLECQSCSQRACFICARECAAGCHKQICSRCSVEVGKEGNTWCLGCFQGPGT</sequence>
<gene>
    <name evidence="2" type="ORF">EI97DRAFT_366833</name>
</gene>
<feature type="compositionally biased region" description="Polar residues" evidence="1">
    <location>
        <begin position="39"/>
        <end position="48"/>
    </location>
</feature>
<dbReference type="OrthoDB" id="5377226at2759"/>
<dbReference type="GeneID" id="54548225"/>
<dbReference type="RefSeq" id="XP_033658720.1">
    <property type="nucleotide sequence ID" value="XM_033795050.1"/>
</dbReference>
<evidence type="ECO:0000313" key="2">
    <source>
        <dbReference type="EMBL" id="KAF2281183.1"/>
    </source>
</evidence>
<accession>A0A6A6JYL5</accession>
<protein>
    <submittedName>
        <fullName evidence="2">Uncharacterized protein</fullName>
    </submittedName>
</protein>
<dbReference type="AlphaFoldDB" id="A0A6A6JYL5"/>